<evidence type="ECO:0000256" key="5">
    <source>
        <dbReference type="ARBA" id="ARBA00022679"/>
    </source>
</evidence>
<dbReference type="CDD" id="cd00082">
    <property type="entry name" value="HisKA"/>
    <property type="match status" value="1"/>
</dbReference>
<dbReference type="SUPFAM" id="SSF47384">
    <property type="entry name" value="Homodimeric domain of signal transducing histidine kinase"/>
    <property type="match status" value="1"/>
</dbReference>
<keyword evidence="10 12" id="KW-1133">Transmembrane helix</keyword>
<dbReference type="Pfam" id="PF08521">
    <property type="entry name" value="2CSK_N"/>
    <property type="match status" value="1"/>
</dbReference>
<dbReference type="Pfam" id="PF02518">
    <property type="entry name" value="HATPase_c"/>
    <property type="match status" value="1"/>
</dbReference>
<dbReference type="PROSITE" id="PS50885">
    <property type="entry name" value="HAMP"/>
    <property type="match status" value="1"/>
</dbReference>
<reference evidence="15 16" key="1">
    <citation type="submission" date="2019-03" db="EMBL/GenBank/DDBJ databases">
        <title>Freshwater and sediment microbial communities from various areas in North America, analyzing microbe dynamics in response to fracking.</title>
        <authorList>
            <person name="Lamendella R."/>
        </authorList>
    </citation>
    <scope>NUCLEOTIDE SEQUENCE [LARGE SCALE GENOMIC DNA]</scope>
    <source>
        <strain evidence="15 16">175.2</strain>
    </source>
</reference>
<comment type="catalytic activity">
    <reaction evidence="1">
        <text>ATP + protein L-histidine = ADP + protein N-phospho-L-histidine.</text>
        <dbReference type="EC" id="2.7.13.3"/>
    </reaction>
</comment>
<comment type="subcellular location">
    <subcellularLocation>
        <location evidence="2">Membrane</location>
        <topology evidence="2">Multi-pass membrane protein</topology>
    </subcellularLocation>
</comment>
<dbReference type="Gene3D" id="1.10.287.130">
    <property type="match status" value="1"/>
</dbReference>
<evidence type="ECO:0000256" key="10">
    <source>
        <dbReference type="ARBA" id="ARBA00022989"/>
    </source>
</evidence>
<feature type="domain" description="Histidine kinase" evidence="13">
    <location>
        <begin position="231"/>
        <end position="435"/>
    </location>
</feature>
<evidence type="ECO:0000256" key="1">
    <source>
        <dbReference type="ARBA" id="ARBA00000085"/>
    </source>
</evidence>
<dbReference type="Pfam" id="PF00512">
    <property type="entry name" value="HisKA"/>
    <property type="match status" value="1"/>
</dbReference>
<dbReference type="Gene3D" id="3.30.565.10">
    <property type="entry name" value="Histidine kinase-like ATPase, C-terminal domain"/>
    <property type="match status" value="1"/>
</dbReference>
<gene>
    <name evidence="15" type="ORF">EDC90_103116</name>
</gene>
<evidence type="ECO:0000256" key="7">
    <source>
        <dbReference type="ARBA" id="ARBA00022741"/>
    </source>
</evidence>
<dbReference type="InterPro" id="IPR013727">
    <property type="entry name" value="2CSK_N"/>
</dbReference>
<keyword evidence="7" id="KW-0547">Nucleotide-binding</keyword>
<comment type="caution">
    <text evidence="15">The sequence shown here is derived from an EMBL/GenBank/DDBJ whole genome shotgun (WGS) entry which is preliminary data.</text>
</comment>
<keyword evidence="5" id="KW-0808">Transferase</keyword>
<evidence type="ECO:0000256" key="6">
    <source>
        <dbReference type="ARBA" id="ARBA00022692"/>
    </source>
</evidence>
<evidence type="ECO:0000313" key="15">
    <source>
        <dbReference type="EMBL" id="TCT34732.1"/>
    </source>
</evidence>
<evidence type="ECO:0000259" key="14">
    <source>
        <dbReference type="PROSITE" id="PS50885"/>
    </source>
</evidence>
<dbReference type="CDD" id="cd00075">
    <property type="entry name" value="HATPase"/>
    <property type="match status" value="1"/>
</dbReference>
<evidence type="ECO:0000256" key="2">
    <source>
        <dbReference type="ARBA" id="ARBA00004141"/>
    </source>
</evidence>
<dbReference type="OrthoDB" id="9809766at2"/>
<evidence type="ECO:0000256" key="12">
    <source>
        <dbReference type="SAM" id="Phobius"/>
    </source>
</evidence>
<dbReference type="InterPro" id="IPR003660">
    <property type="entry name" value="HAMP_dom"/>
</dbReference>
<keyword evidence="8 15" id="KW-0418">Kinase</keyword>
<evidence type="ECO:0000256" key="8">
    <source>
        <dbReference type="ARBA" id="ARBA00022777"/>
    </source>
</evidence>
<feature type="transmembrane region" description="Helical" evidence="12">
    <location>
        <begin position="147"/>
        <end position="170"/>
    </location>
</feature>
<dbReference type="InterPro" id="IPR036097">
    <property type="entry name" value="HisK_dim/P_sf"/>
</dbReference>
<dbReference type="InterPro" id="IPR005467">
    <property type="entry name" value="His_kinase_dom"/>
</dbReference>
<feature type="domain" description="HAMP" evidence="14">
    <location>
        <begin position="171"/>
        <end position="223"/>
    </location>
</feature>
<dbReference type="GO" id="GO:0000155">
    <property type="term" value="F:phosphorelay sensor kinase activity"/>
    <property type="evidence" value="ECO:0007669"/>
    <property type="project" value="InterPro"/>
</dbReference>
<keyword evidence="9" id="KW-0067">ATP-binding</keyword>
<feature type="transmembrane region" description="Helical" evidence="12">
    <location>
        <begin position="7"/>
        <end position="27"/>
    </location>
</feature>
<proteinExistence type="predicted"/>
<dbReference type="Proteomes" id="UP000295097">
    <property type="component" value="Unassembled WGS sequence"/>
</dbReference>
<keyword evidence="6 12" id="KW-0812">Transmembrane</keyword>
<accession>A0A4R3NPU6</accession>
<dbReference type="InterPro" id="IPR036890">
    <property type="entry name" value="HATPase_C_sf"/>
</dbReference>
<dbReference type="AlphaFoldDB" id="A0A4R3NPU6"/>
<keyword evidence="16" id="KW-1185">Reference proteome</keyword>
<name>A0A4R3NPU6_9HYPH</name>
<keyword evidence="4" id="KW-0597">Phosphoprotein</keyword>
<keyword evidence="12" id="KW-0472">Membrane</keyword>
<dbReference type="PANTHER" id="PTHR45436">
    <property type="entry name" value="SENSOR HISTIDINE KINASE YKOH"/>
    <property type="match status" value="1"/>
</dbReference>
<evidence type="ECO:0000256" key="3">
    <source>
        <dbReference type="ARBA" id="ARBA00012438"/>
    </source>
</evidence>
<dbReference type="PROSITE" id="PS50109">
    <property type="entry name" value="HIS_KIN"/>
    <property type="match status" value="1"/>
</dbReference>
<evidence type="ECO:0000313" key="16">
    <source>
        <dbReference type="Proteomes" id="UP000295097"/>
    </source>
</evidence>
<dbReference type="InterPro" id="IPR050428">
    <property type="entry name" value="TCS_sensor_his_kinase"/>
</dbReference>
<keyword evidence="11" id="KW-0902">Two-component regulatory system</keyword>
<evidence type="ECO:0000256" key="9">
    <source>
        <dbReference type="ARBA" id="ARBA00022840"/>
    </source>
</evidence>
<dbReference type="GO" id="GO:0005524">
    <property type="term" value="F:ATP binding"/>
    <property type="evidence" value="ECO:0007669"/>
    <property type="project" value="UniProtKB-KW"/>
</dbReference>
<protein>
    <recommendedName>
        <fullName evidence="3">histidine kinase</fullName>
        <ecNumber evidence="3">2.7.13.3</ecNumber>
    </recommendedName>
</protein>
<dbReference type="SMART" id="SM00388">
    <property type="entry name" value="HisKA"/>
    <property type="match status" value="1"/>
</dbReference>
<organism evidence="15 16">
    <name type="scientific">Martelella mediterranea</name>
    <dbReference type="NCBI Taxonomy" id="293089"/>
    <lineage>
        <taxon>Bacteria</taxon>
        <taxon>Pseudomonadati</taxon>
        <taxon>Pseudomonadota</taxon>
        <taxon>Alphaproteobacteria</taxon>
        <taxon>Hyphomicrobiales</taxon>
        <taxon>Aurantimonadaceae</taxon>
        <taxon>Martelella</taxon>
    </lineage>
</organism>
<dbReference type="SMART" id="SM00387">
    <property type="entry name" value="HATPase_c"/>
    <property type="match status" value="1"/>
</dbReference>
<evidence type="ECO:0000259" key="13">
    <source>
        <dbReference type="PROSITE" id="PS50109"/>
    </source>
</evidence>
<dbReference type="RefSeq" id="WP_132313469.1">
    <property type="nucleotide sequence ID" value="NZ_SMAR01000031.1"/>
</dbReference>
<dbReference type="EC" id="2.7.13.3" evidence="3"/>
<dbReference type="GO" id="GO:0005886">
    <property type="term" value="C:plasma membrane"/>
    <property type="evidence" value="ECO:0007669"/>
    <property type="project" value="TreeGrafter"/>
</dbReference>
<evidence type="ECO:0000256" key="11">
    <source>
        <dbReference type="ARBA" id="ARBA00023012"/>
    </source>
</evidence>
<dbReference type="PANTHER" id="PTHR45436:SF14">
    <property type="entry name" value="SENSOR PROTEIN QSEC"/>
    <property type="match status" value="1"/>
</dbReference>
<dbReference type="SUPFAM" id="SSF55874">
    <property type="entry name" value="ATPase domain of HSP90 chaperone/DNA topoisomerase II/histidine kinase"/>
    <property type="match status" value="1"/>
</dbReference>
<sequence>MNSLRRRLFILLVVASGIIWVAAVIWITTWSRLEVQHVLDTRLQEAARMVHSLVSDSDIEAARKDGTFAPIDYEKQLSCQIWSLDGDLVARSSGAPDESIALNEEGFGDREVNGEAWRVYTIIDPEKGVRVVVGDRVGLRDRLVRDLVAGLLIPAALVLPVFGFLIWFSLGRGLRPLNRIAGDITARDAEDMRAIDAEDAPSEVRPLVDALNGLFGKVDAARRHERELTAFAAHELKTPLAGLRMQAQVARAAKDDAMRDQALRQILVSVDRTDRLVRQLLTLARLEAGSEKISRAPVVIGEVLRDVIAGLPEGGTTIIDPALEHMNVDTNAETLHLILRNLQENALQHAGANGAVHWRVTAEGNGLAVEDNGPGVREEDLELLTRRFYRGRDNKASGTGLGLTIAAMAAKRLGASLTFENLPDGQGFRVSVEPL</sequence>
<evidence type="ECO:0000256" key="4">
    <source>
        <dbReference type="ARBA" id="ARBA00022553"/>
    </source>
</evidence>
<dbReference type="EMBL" id="SMAR01000031">
    <property type="protein sequence ID" value="TCT34732.1"/>
    <property type="molecule type" value="Genomic_DNA"/>
</dbReference>
<dbReference type="InterPro" id="IPR003594">
    <property type="entry name" value="HATPase_dom"/>
</dbReference>
<dbReference type="InterPro" id="IPR003661">
    <property type="entry name" value="HisK_dim/P_dom"/>
</dbReference>